<dbReference type="PROSITE" id="PS51257">
    <property type="entry name" value="PROKAR_LIPOPROTEIN"/>
    <property type="match status" value="1"/>
</dbReference>
<evidence type="ECO:0000313" key="4">
    <source>
        <dbReference type="Proteomes" id="UP000006229"/>
    </source>
</evidence>
<feature type="signal peptide" evidence="2">
    <location>
        <begin position="1"/>
        <end position="21"/>
    </location>
</feature>
<gene>
    <name evidence="3" type="ORF">MCANUFG4_01108</name>
</gene>
<dbReference type="RefSeq" id="WP_004796657.1">
    <property type="nucleotide sequence ID" value="NZ_AJFU01000004.1"/>
</dbReference>
<organism evidence="3 4">
    <name type="scientific">Mycoplasmopsis canis UFG4</name>
    <dbReference type="NCBI Taxonomy" id="1131455"/>
    <lineage>
        <taxon>Bacteria</taxon>
        <taxon>Bacillati</taxon>
        <taxon>Mycoplasmatota</taxon>
        <taxon>Mycoplasmoidales</taxon>
        <taxon>Metamycoplasmataceae</taxon>
        <taxon>Mycoplasmopsis</taxon>
    </lineage>
</organism>
<dbReference type="Proteomes" id="UP000006229">
    <property type="component" value="Unassembled WGS sequence"/>
</dbReference>
<reference evidence="3 4" key="1">
    <citation type="journal article" date="2012" name="J. Bacteriol.">
        <title>Genome annotation of five Mycoplasma canis strains.</title>
        <authorList>
            <person name="Brown D.R."/>
            <person name="May M."/>
            <person name="Michaels D.L."/>
            <person name="Barbet A.F."/>
        </authorList>
    </citation>
    <scope>NUCLEOTIDE SEQUENCE [LARGE SCALE GENOMIC DNA]</scope>
    <source>
        <strain evidence="3 4">UFG4</strain>
    </source>
</reference>
<keyword evidence="4" id="KW-1185">Reference proteome</keyword>
<dbReference type="AlphaFoldDB" id="I1A6R9"/>
<feature type="coiled-coil region" evidence="1">
    <location>
        <begin position="152"/>
        <end position="224"/>
    </location>
</feature>
<protein>
    <recommendedName>
        <fullName evidence="5">Lipoprotein</fullName>
    </recommendedName>
</protein>
<evidence type="ECO:0000256" key="1">
    <source>
        <dbReference type="SAM" id="Coils"/>
    </source>
</evidence>
<dbReference type="OrthoDB" id="10015064at2"/>
<proteinExistence type="predicted"/>
<comment type="caution">
    <text evidence="3">The sequence shown here is derived from an EMBL/GenBank/DDBJ whole genome shotgun (WGS) entry which is preliminary data.</text>
</comment>
<evidence type="ECO:0008006" key="5">
    <source>
        <dbReference type="Google" id="ProtNLM"/>
    </source>
</evidence>
<name>I1A6R9_9BACT</name>
<dbReference type="EMBL" id="AJFU01000004">
    <property type="protein sequence ID" value="EIE42190.1"/>
    <property type="molecule type" value="Genomic_DNA"/>
</dbReference>
<accession>I1A6R9</accession>
<evidence type="ECO:0000313" key="3">
    <source>
        <dbReference type="EMBL" id="EIE42190.1"/>
    </source>
</evidence>
<evidence type="ECO:0000256" key="2">
    <source>
        <dbReference type="SAM" id="SignalP"/>
    </source>
</evidence>
<feature type="chain" id="PRO_5003637711" description="Lipoprotein" evidence="2">
    <location>
        <begin position="22"/>
        <end position="455"/>
    </location>
</feature>
<keyword evidence="2" id="KW-0732">Signal</keyword>
<dbReference type="PATRIC" id="fig|1131455.3.peg.227"/>
<keyword evidence="1" id="KW-0175">Coiled coil</keyword>
<sequence length="455" mass="53413">MKKIKKHLLLSSLLSSSFGLTIVSCSPNQVQNNVENKESKEVAALKLDILNNFVNEISDKEKQKEYKKDIDSKKTAEELLSYRDSLINEYEKVILEKIKYAEFDKDVEGLLITNLKLLKKWENLNEFKITIKEKIAEEISYIKNDNFFLLLSNESKEQIDKMIRNLNKVSEKSLINNEIKNLLNKEKENEINLLKNNVKNIINTHIAEEKRSELLSELESKENKFTEIYVFENKVLNSLIRLKKDTELTFQLNFLQSRNPITANEYKLKVINSNESNFNSIKNELLTEVRKYKPDRPSNYWIFAQKDPYPSTIVNSETTSENKSNPVNVLQFRGQNNFVKISSKAPETLSTYKLTNEENELKFKFRELRREVISSFFKLQTHPGTNQEEYLFNQKVNVSDEAIKKMISILLYTIDKVIIEGYFFQDVYENIEGSNSGFNPNEVFRSYKNLYERIK</sequence>